<dbReference type="GO" id="GO:0003723">
    <property type="term" value="F:RNA binding"/>
    <property type="evidence" value="ECO:0007669"/>
    <property type="project" value="UniProtKB-UniRule"/>
</dbReference>
<dbReference type="EMBL" id="CP001614">
    <property type="protein sequence ID" value="ACR12495.1"/>
    <property type="molecule type" value="Genomic_DNA"/>
</dbReference>
<gene>
    <name evidence="6 9" type="primary">rlmL</name>
    <name evidence="9" type="ordered locus">TERTU_2425</name>
</gene>
<keyword evidence="3 6" id="KW-0489">Methyltransferase</keyword>
<protein>
    <recommendedName>
        <fullName evidence="6">Ribosomal RNA large subunit methyltransferase K/L</fullName>
    </recommendedName>
    <domain>
        <recommendedName>
            <fullName evidence="6">23S rRNA m2G2445 methyltransferase</fullName>
            <ecNumber evidence="6">2.1.1.173</ecNumber>
        </recommendedName>
        <alternativeName>
            <fullName evidence="6">rRNA (guanine-N(2)-)-methyltransferase RlmL</fullName>
        </alternativeName>
    </domain>
    <domain>
        <recommendedName>
            <fullName evidence="6">23S rRNA m7G2069 methyltransferase</fullName>
            <ecNumber evidence="6">2.1.1.264</ecNumber>
        </recommendedName>
        <alternativeName>
            <fullName evidence="6">rRNA (guanine-N(7)-)-methyltransferase RlmK</fullName>
        </alternativeName>
    </domain>
</protein>
<comment type="similarity">
    <text evidence="6">Belongs to the methyltransferase superfamily. RlmKL family.</text>
</comment>
<dbReference type="InterPro" id="IPR000241">
    <property type="entry name" value="RlmKL-like_Mtase"/>
</dbReference>
<dbReference type="RefSeq" id="WP_015818607.1">
    <property type="nucleotide sequence ID" value="NC_012997.1"/>
</dbReference>
<dbReference type="Pfam" id="PF10672">
    <property type="entry name" value="Methyltrans_SAM"/>
    <property type="match status" value="1"/>
</dbReference>
<comment type="catalytic activity">
    <reaction evidence="6">
        <text>guanosine(2069) in 23S rRNA + S-adenosyl-L-methionine = N(2)-methylguanosine(2069) in 23S rRNA + S-adenosyl-L-homocysteine + H(+)</text>
        <dbReference type="Rhea" id="RHEA:43772"/>
        <dbReference type="Rhea" id="RHEA-COMP:10688"/>
        <dbReference type="Rhea" id="RHEA-COMP:10689"/>
        <dbReference type="ChEBI" id="CHEBI:15378"/>
        <dbReference type="ChEBI" id="CHEBI:57856"/>
        <dbReference type="ChEBI" id="CHEBI:59789"/>
        <dbReference type="ChEBI" id="CHEBI:74269"/>
        <dbReference type="ChEBI" id="CHEBI:74481"/>
        <dbReference type="EC" id="2.1.1.264"/>
    </reaction>
</comment>
<dbReference type="InterPro" id="IPR019614">
    <property type="entry name" value="SAM-dep_methyl-trfase"/>
</dbReference>
<dbReference type="Proteomes" id="UP000009080">
    <property type="component" value="Chromosome"/>
</dbReference>
<keyword evidence="5 6" id="KW-0949">S-adenosyl-L-methionine</keyword>
<dbReference type="Pfam" id="PF22020">
    <property type="entry name" value="RlmL_1st"/>
    <property type="match status" value="1"/>
</dbReference>
<organism evidence="9 10">
    <name type="scientific">Teredinibacter turnerae (strain ATCC 39867 / T7901)</name>
    <dbReference type="NCBI Taxonomy" id="377629"/>
    <lineage>
        <taxon>Bacteria</taxon>
        <taxon>Pseudomonadati</taxon>
        <taxon>Pseudomonadota</taxon>
        <taxon>Gammaproteobacteria</taxon>
        <taxon>Cellvibrionales</taxon>
        <taxon>Cellvibrionaceae</taxon>
        <taxon>Teredinibacter</taxon>
    </lineage>
</organism>
<comment type="catalytic activity">
    <reaction evidence="6">
        <text>guanosine(2445) in 23S rRNA + S-adenosyl-L-methionine = N(2)-methylguanosine(2445) in 23S rRNA + S-adenosyl-L-homocysteine + H(+)</text>
        <dbReference type="Rhea" id="RHEA:42740"/>
        <dbReference type="Rhea" id="RHEA-COMP:10215"/>
        <dbReference type="Rhea" id="RHEA-COMP:10216"/>
        <dbReference type="ChEBI" id="CHEBI:15378"/>
        <dbReference type="ChEBI" id="CHEBI:57856"/>
        <dbReference type="ChEBI" id="CHEBI:59789"/>
        <dbReference type="ChEBI" id="CHEBI:74269"/>
        <dbReference type="ChEBI" id="CHEBI:74481"/>
        <dbReference type="EC" id="2.1.1.173"/>
    </reaction>
</comment>
<dbReference type="eggNOG" id="COG1092">
    <property type="taxonomic scope" value="Bacteria"/>
</dbReference>
<dbReference type="CDD" id="cd02440">
    <property type="entry name" value="AdoMet_MTases"/>
    <property type="match status" value="1"/>
</dbReference>
<evidence type="ECO:0000313" key="10">
    <source>
        <dbReference type="Proteomes" id="UP000009080"/>
    </source>
</evidence>
<dbReference type="GO" id="GO:0005737">
    <property type="term" value="C:cytoplasm"/>
    <property type="evidence" value="ECO:0007669"/>
    <property type="project" value="UniProtKB-SubCell"/>
</dbReference>
<dbReference type="HAMAP" id="MF_01858">
    <property type="entry name" value="23SrRNA_methyltr_KL"/>
    <property type="match status" value="1"/>
</dbReference>
<comment type="function">
    <text evidence="6">Specifically methylates the guanine in position 2445 (m2G2445) and the guanine in position 2069 (m7G2069) of 23S rRNA.</text>
</comment>
<dbReference type="GO" id="GO:0070043">
    <property type="term" value="F:rRNA (guanine-N7-)-methyltransferase activity"/>
    <property type="evidence" value="ECO:0007669"/>
    <property type="project" value="UniProtKB-UniRule"/>
</dbReference>
<dbReference type="CDD" id="cd11715">
    <property type="entry name" value="THUMP_AdoMetMT"/>
    <property type="match status" value="1"/>
</dbReference>
<evidence type="ECO:0000259" key="8">
    <source>
        <dbReference type="PROSITE" id="PS51165"/>
    </source>
</evidence>
<dbReference type="InterPro" id="IPR017244">
    <property type="entry name" value="23SrRNA_methyltr_KL"/>
</dbReference>
<dbReference type="STRING" id="377629.TERTU_2425"/>
<dbReference type="SUPFAM" id="SSF53335">
    <property type="entry name" value="S-adenosyl-L-methionine-dependent methyltransferases"/>
    <property type="match status" value="2"/>
</dbReference>
<sequence length="736" mass="82012">MTSQYFATCPKGLENLLNQEITDLGADQVRATVAGVYFSGGLELAYKVCLWSRLANKVLLPLGKASVNSAEDLYRAAKAILWESHFPEAATLIVDFLGSNKAIRHTQFGAQTVKDAIVDRIKEVRGERPNVAKQNPDLRINARLAKNEIHISLDLSGESLHRRGYRLGQGGAPLKENLAAAILMRAGWLQMASERLALLDPMCGSGTFLIEGAMIATGMAPGLLRARRGGLGFGFLRWAQHDQSLWQPLVDDAEQQLASGLAAGTGEIRGYDQDPRVLGNARKNICAAGLDDFIRVSEKSVADFKKPTHAELSNGLMLCNPPYGERLGEIEALKYTYQTLGAVAKQELPGWTLAVFTGNRELGKAVGLWAAKKYQLFNGAIASELLLYELRSEGEQVKVDAATPATNKTVLNLRECPLSAGAEMVFNRLLKNRKKLDKWVMRENIQCYRVYDADMPEYSAAIDVYQFTDGRLKLHVQEYAAPKTVDAEKAQARFEEILLACAHAYELDDEHLITKQRVRNRGKQQYEKLGGNRSEQGVVREGNADLQVNLTDYLDSGLFLDHRPLRLRIAEQAKGKQFLNLFCYTATATVHAALAGAKSSVSVDMSNTYLDWAKDNFALNNIHQSQHMLVRANCMDWLKNCRQGFDLIMLDPPSFSNSKKMEGVLDVQRDHAALIERCMDLLNPGGCLYFSNNLRSFKLDENALSRYRVTNISAQTLDPDFQHNPKIHQCWEIRQA</sequence>
<keyword evidence="7" id="KW-0694">RNA-binding</keyword>
<evidence type="ECO:0000256" key="6">
    <source>
        <dbReference type="HAMAP-Rule" id="MF_01858"/>
    </source>
</evidence>
<comment type="subcellular location">
    <subcellularLocation>
        <location evidence="6">Cytoplasm</location>
    </subcellularLocation>
</comment>
<evidence type="ECO:0000256" key="3">
    <source>
        <dbReference type="ARBA" id="ARBA00022603"/>
    </source>
</evidence>
<evidence type="ECO:0000256" key="7">
    <source>
        <dbReference type="PROSITE-ProRule" id="PRU00529"/>
    </source>
</evidence>
<dbReference type="InterPro" id="IPR029063">
    <property type="entry name" value="SAM-dependent_MTases_sf"/>
</dbReference>
<dbReference type="PIRSF" id="PIRSF037618">
    <property type="entry name" value="RNA_Mtase_bacteria_prd"/>
    <property type="match status" value="1"/>
</dbReference>
<dbReference type="PANTHER" id="PTHR47313:SF1">
    <property type="entry name" value="RIBOSOMAL RNA LARGE SUBUNIT METHYLTRANSFERASE K_L"/>
    <property type="match status" value="1"/>
</dbReference>
<keyword evidence="1 6" id="KW-0963">Cytoplasm</keyword>
<dbReference type="PROSITE" id="PS51165">
    <property type="entry name" value="THUMP"/>
    <property type="match status" value="1"/>
</dbReference>
<keyword evidence="2 6" id="KW-0698">rRNA processing</keyword>
<dbReference type="EC" id="2.1.1.264" evidence="6"/>
<dbReference type="OrthoDB" id="9809404at2"/>
<accession>C5BKZ0</accession>
<reference evidence="9 10" key="1">
    <citation type="journal article" date="2009" name="PLoS ONE">
        <title>The complete genome of Teredinibacter turnerae T7901: an intracellular endosymbiont of marine wood-boring bivalves (shipworms).</title>
        <authorList>
            <person name="Yang J.C."/>
            <person name="Madupu R."/>
            <person name="Durkin A.S."/>
            <person name="Ekborg N.A."/>
            <person name="Pedamallu C.S."/>
            <person name="Hostetler J.B."/>
            <person name="Radune D."/>
            <person name="Toms B.S."/>
            <person name="Henrissat B."/>
            <person name="Coutinho P.M."/>
            <person name="Schwarz S."/>
            <person name="Field L."/>
            <person name="Trindade-Silva A.E."/>
            <person name="Soares C.A.G."/>
            <person name="Elshahawi S."/>
            <person name="Hanora A."/>
            <person name="Schmidt E.W."/>
            <person name="Haygood M.G."/>
            <person name="Posfai J."/>
            <person name="Benner J."/>
            <person name="Madinger C."/>
            <person name="Nove J."/>
            <person name="Anton B."/>
            <person name="Chaudhary K."/>
            <person name="Foster J."/>
            <person name="Holman A."/>
            <person name="Kumar S."/>
            <person name="Lessard P.A."/>
            <person name="Luyten Y.A."/>
            <person name="Slatko B."/>
            <person name="Wood N."/>
            <person name="Wu B."/>
            <person name="Teplitski M."/>
            <person name="Mougous J.D."/>
            <person name="Ward N."/>
            <person name="Eisen J.A."/>
            <person name="Badger J.H."/>
            <person name="Distel D.L."/>
        </authorList>
    </citation>
    <scope>NUCLEOTIDE SEQUENCE [LARGE SCALE GENOMIC DNA]</scope>
    <source>
        <strain evidence="10">ATCC 39867 / T7901</strain>
    </source>
</reference>
<dbReference type="InterPro" id="IPR002052">
    <property type="entry name" value="DNA_methylase_N6_adenine_CS"/>
</dbReference>
<dbReference type="PANTHER" id="PTHR47313">
    <property type="entry name" value="RIBOSOMAL RNA LARGE SUBUNIT METHYLTRANSFERASE K/L"/>
    <property type="match status" value="1"/>
</dbReference>
<dbReference type="NCBIfam" id="NF008748">
    <property type="entry name" value="PRK11783.1"/>
    <property type="match status" value="1"/>
</dbReference>
<evidence type="ECO:0000256" key="2">
    <source>
        <dbReference type="ARBA" id="ARBA00022552"/>
    </source>
</evidence>
<dbReference type="KEGG" id="ttu:TERTU_2425"/>
<dbReference type="Pfam" id="PF02926">
    <property type="entry name" value="THUMP"/>
    <property type="match status" value="1"/>
</dbReference>
<keyword evidence="4 6" id="KW-0808">Transferase</keyword>
<dbReference type="Pfam" id="PF01170">
    <property type="entry name" value="UPF0020"/>
    <property type="match status" value="1"/>
</dbReference>
<dbReference type="Gene3D" id="3.40.50.150">
    <property type="entry name" value="Vaccinia Virus protein VP39"/>
    <property type="match status" value="2"/>
</dbReference>
<dbReference type="AlphaFoldDB" id="C5BKZ0"/>
<dbReference type="HOGENOM" id="CLU_014042_2_0_6"/>
<dbReference type="InterPro" id="IPR053943">
    <property type="entry name" value="RlmKL-like_Mtase_CS"/>
</dbReference>
<dbReference type="PROSITE" id="PS00092">
    <property type="entry name" value="N6_MTASE"/>
    <property type="match status" value="1"/>
</dbReference>
<dbReference type="eggNOG" id="COG0116">
    <property type="taxonomic scope" value="Bacteria"/>
</dbReference>
<keyword evidence="10" id="KW-1185">Reference proteome</keyword>
<evidence type="ECO:0000256" key="1">
    <source>
        <dbReference type="ARBA" id="ARBA00022490"/>
    </source>
</evidence>
<dbReference type="InterPro" id="IPR054170">
    <property type="entry name" value="RlmL_1st"/>
</dbReference>
<feature type="domain" description="THUMP" evidence="8">
    <location>
        <begin position="44"/>
        <end position="155"/>
    </location>
</feature>
<dbReference type="Gene3D" id="3.30.750.80">
    <property type="entry name" value="RNA methyltransferase domain (HRMD) like"/>
    <property type="match status" value="1"/>
</dbReference>
<name>C5BKZ0_TERTT</name>
<evidence type="ECO:0000256" key="5">
    <source>
        <dbReference type="ARBA" id="ARBA00022691"/>
    </source>
</evidence>
<proteinExistence type="inferred from homology"/>
<dbReference type="SMART" id="SM00981">
    <property type="entry name" value="THUMP"/>
    <property type="match status" value="1"/>
</dbReference>
<dbReference type="Gene3D" id="3.30.2130.30">
    <property type="match status" value="1"/>
</dbReference>
<evidence type="ECO:0000256" key="4">
    <source>
        <dbReference type="ARBA" id="ARBA00022679"/>
    </source>
</evidence>
<dbReference type="GO" id="GO:0052915">
    <property type="term" value="F:23S rRNA (guanine(2445)-N(2))-methyltransferase activity"/>
    <property type="evidence" value="ECO:0007669"/>
    <property type="project" value="UniProtKB-UniRule"/>
</dbReference>
<evidence type="ECO:0000313" key="9">
    <source>
        <dbReference type="EMBL" id="ACR12495.1"/>
    </source>
</evidence>
<dbReference type="PROSITE" id="PS01261">
    <property type="entry name" value="UPF0020"/>
    <property type="match status" value="1"/>
</dbReference>
<dbReference type="EC" id="2.1.1.173" evidence="6"/>
<dbReference type="InterPro" id="IPR004114">
    <property type="entry name" value="THUMP_dom"/>
</dbReference>